<evidence type="ECO:0000313" key="5">
    <source>
        <dbReference type="Proteomes" id="UP000027980"/>
    </source>
</evidence>
<keyword evidence="2" id="KW-0378">Hydrolase</keyword>
<sequence length="185" mass="20276">MKQALLIIDAQQALVEGGAGERPVYRKENLIEQINLVITKAKKADAAILFVRDTDVAEGKGAGFQIHPGIQVPEKAPVFNKQATNAFYGTGLLEHVKEEGFTHLVIMGCETQHCIDTAVRTATVQGMDVTLVADGHSTAGSDVLTAEQIIQHHNQILHGHYNVDHFSVVRQAEEDLFVPTHDSYR</sequence>
<dbReference type="KEGG" id="tap:GZ22_02230"/>
<dbReference type="PANTHER" id="PTHR43540">
    <property type="entry name" value="PEROXYUREIDOACRYLATE/UREIDOACRYLATE AMIDOHYDROLASE-RELATED"/>
    <property type="match status" value="1"/>
</dbReference>
<dbReference type="CDD" id="cd01014">
    <property type="entry name" value="nicotinamidase_related"/>
    <property type="match status" value="1"/>
</dbReference>
<evidence type="ECO:0000259" key="3">
    <source>
        <dbReference type="Pfam" id="PF00857"/>
    </source>
</evidence>
<dbReference type="PANTHER" id="PTHR43540:SF14">
    <property type="entry name" value="ISOCHORISMATASE"/>
    <property type="match status" value="1"/>
</dbReference>
<dbReference type="AlphaFoldDB" id="A0A075LG16"/>
<dbReference type="SUPFAM" id="SSF52499">
    <property type="entry name" value="Isochorismatase-like hydrolases"/>
    <property type="match status" value="1"/>
</dbReference>
<name>A0A075LG16_9BACI</name>
<evidence type="ECO:0000256" key="1">
    <source>
        <dbReference type="ARBA" id="ARBA00006336"/>
    </source>
</evidence>
<organism evidence="4 5">
    <name type="scientific">Terribacillus saccharophilus</name>
    <dbReference type="NCBI Taxonomy" id="361277"/>
    <lineage>
        <taxon>Bacteria</taxon>
        <taxon>Bacillati</taxon>
        <taxon>Bacillota</taxon>
        <taxon>Bacilli</taxon>
        <taxon>Bacillales</taxon>
        <taxon>Bacillaceae</taxon>
        <taxon>Terribacillus</taxon>
    </lineage>
</organism>
<dbReference type="Gene3D" id="3.40.50.850">
    <property type="entry name" value="Isochorismatase-like"/>
    <property type="match status" value="1"/>
</dbReference>
<gene>
    <name evidence="4" type="ORF">GZ22_02230</name>
</gene>
<dbReference type="HOGENOM" id="CLU_068979_5_5_9"/>
<dbReference type="OrthoDB" id="9785724at2"/>
<evidence type="ECO:0000256" key="2">
    <source>
        <dbReference type="ARBA" id="ARBA00022801"/>
    </source>
</evidence>
<dbReference type="InterPro" id="IPR050272">
    <property type="entry name" value="Isochorismatase-like_hydrls"/>
</dbReference>
<reference evidence="4 5" key="1">
    <citation type="submission" date="2014-07" db="EMBL/GenBank/DDBJ databases">
        <title>Complete genome sequence of a moderately halophilic bacterium Terribacillus aidingensis MP602, isolated from Cryptomeria fortunei in Tianmu mountain in China.</title>
        <authorList>
            <person name="Wang Y."/>
            <person name="Lu P."/>
            <person name="Zhang L."/>
        </authorList>
    </citation>
    <scope>NUCLEOTIDE SEQUENCE [LARGE SCALE GENOMIC DNA]</scope>
    <source>
        <strain evidence="4 5">MP602</strain>
    </source>
</reference>
<evidence type="ECO:0000313" key="4">
    <source>
        <dbReference type="EMBL" id="AIF65580.1"/>
    </source>
</evidence>
<comment type="similarity">
    <text evidence="1">Belongs to the isochorismatase family.</text>
</comment>
<proteinExistence type="inferred from homology"/>
<dbReference type="InterPro" id="IPR036380">
    <property type="entry name" value="Isochorismatase-like_sf"/>
</dbReference>
<dbReference type="Pfam" id="PF00857">
    <property type="entry name" value="Isochorismatase"/>
    <property type="match status" value="1"/>
</dbReference>
<dbReference type="GO" id="GO:0016787">
    <property type="term" value="F:hydrolase activity"/>
    <property type="evidence" value="ECO:0007669"/>
    <property type="project" value="UniProtKB-KW"/>
</dbReference>
<dbReference type="RefSeq" id="WP_038565458.1">
    <property type="nucleotide sequence ID" value="NZ_CP008876.1"/>
</dbReference>
<feature type="domain" description="Isochorismatase-like" evidence="3">
    <location>
        <begin position="4"/>
        <end position="140"/>
    </location>
</feature>
<dbReference type="Proteomes" id="UP000027980">
    <property type="component" value="Chromosome"/>
</dbReference>
<dbReference type="GeneID" id="34222231"/>
<dbReference type="EMBL" id="CP008876">
    <property type="protein sequence ID" value="AIF65580.1"/>
    <property type="molecule type" value="Genomic_DNA"/>
</dbReference>
<protein>
    <submittedName>
        <fullName evidence="4">Isochorismatase</fullName>
    </submittedName>
</protein>
<dbReference type="InterPro" id="IPR000868">
    <property type="entry name" value="Isochorismatase-like_dom"/>
</dbReference>
<accession>A0A075LG16</accession>